<dbReference type="EMBL" id="CAADEW010000039">
    <property type="protein sequence ID" value="VFJ52877.1"/>
    <property type="molecule type" value="Genomic_DNA"/>
</dbReference>
<protein>
    <submittedName>
        <fullName evidence="1">Uncharacterized protein</fullName>
    </submittedName>
</protein>
<organism evidence="1">
    <name type="scientific">Candidatus Kentrum sp. FW</name>
    <dbReference type="NCBI Taxonomy" id="2126338"/>
    <lineage>
        <taxon>Bacteria</taxon>
        <taxon>Pseudomonadati</taxon>
        <taxon>Pseudomonadota</taxon>
        <taxon>Gammaproteobacteria</taxon>
        <taxon>Candidatus Kentrum</taxon>
    </lineage>
</organism>
<proteinExistence type="predicted"/>
<gene>
    <name evidence="1" type="ORF">BECKFW1821A_GA0114235_10397</name>
</gene>
<dbReference type="AlphaFoldDB" id="A0A450SHV6"/>
<evidence type="ECO:0000313" key="1">
    <source>
        <dbReference type="EMBL" id="VFJ52877.1"/>
    </source>
</evidence>
<reference evidence="1" key="1">
    <citation type="submission" date="2019-02" db="EMBL/GenBank/DDBJ databases">
        <authorList>
            <person name="Gruber-Vodicka R. H."/>
            <person name="Seah K. B. B."/>
        </authorList>
    </citation>
    <scope>NUCLEOTIDE SEQUENCE</scope>
    <source>
        <strain evidence="1">BECK_BZ15</strain>
    </source>
</reference>
<name>A0A450SHV6_9GAMM</name>
<accession>A0A450SHV6</accession>
<sequence>MDFVVLRTMLGFTPPEWAYVASERIGLEISQNAARTLDRKIRATPVTPVKQGDTITDKRIRALVETACQLLIEGAPKTPENIVHRLDKADTKEGVTNLRHLANFGVPYAMLLYERYLGRPFAAHRDSVSNIVGDVLESAIEPVSTKHRISLSPTNSTHR</sequence>